<dbReference type="Gene3D" id="3.30.420.10">
    <property type="entry name" value="Ribonuclease H-like superfamily/Ribonuclease H"/>
    <property type="match status" value="1"/>
</dbReference>
<dbReference type="PANTHER" id="PTHR10642:SF26">
    <property type="entry name" value="RIBONUCLEASE H1"/>
    <property type="match status" value="1"/>
</dbReference>
<dbReference type="InterPro" id="IPR012337">
    <property type="entry name" value="RNaseH-like_sf"/>
</dbReference>
<evidence type="ECO:0000256" key="1">
    <source>
        <dbReference type="ARBA" id="ARBA00000077"/>
    </source>
</evidence>
<dbReference type="InterPro" id="IPR050092">
    <property type="entry name" value="RNase_H"/>
</dbReference>
<dbReference type="GO" id="GO:0004523">
    <property type="term" value="F:RNA-DNA hybrid ribonuclease activity"/>
    <property type="evidence" value="ECO:0007669"/>
    <property type="project" value="UniProtKB-EC"/>
</dbReference>
<protein>
    <recommendedName>
        <fullName evidence="5">ribonuclease H</fullName>
        <ecNumber evidence="5">3.1.26.4</ecNumber>
    </recommendedName>
</protein>
<comment type="similarity">
    <text evidence="3">Belongs to the RNase H family.</text>
</comment>
<accession>W5SAN9</accession>
<dbReference type="PROSITE" id="PS50879">
    <property type="entry name" value="RNASE_H_1"/>
    <property type="match status" value="1"/>
</dbReference>
<dbReference type="Pfam" id="PF00075">
    <property type="entry name" value="RNase_H"/>
    <property type="match status" value="1"/>
</dbReference>
<sequence>MSVVHVFTDGSSTPNPGIAGWAYIACDEKGKPLFSASGSLPHSTNNKMELQAAVEALTILHKKYEICLYSDSNYLVKGMNSWTRSWIKNGWKTAKGKPVENEEIWKQLLQLCEGRKIKWQWVEAHSGNHFNEIVDKMAKLARDEQNSTFVTY</sequence>
<evidence type="ECO:0000313" key="12">
    <source>
        <dbReference type="EMBL" id="AHH01840.1"/>
    </source>
</evidence>
<keyword evidence="9" id="KW-0378">Hydrolase</keyword>
<keyword evidence="7" id="KW-0479">Metal-binding</keyword>
<dbReference type="EC" id="3.1.26.4" evidence="5"/>
<evidence type="ECO:0000313" key="13">
    <source>
        <dbReference type="Proteomes" id="UP000202176"/>
    </source>
</evidence>
<dbReference type="GO" id="GO:0003676">
    <property type="term" value="F:nucleic acid binding"/>
    <property type="evidence" value="ECO:0007669"/>
    <property type="project" value="InterPro"/>
</dbReference>
<dbReference type="InterPro" id="IPR022892">
    <property type="entry name" value="RNaseHI"/>
</dbReference>
<dbReference type="CDD" id="cd09278">
    <property type="entry name" value="RNase_HI_prokaryote_like"/>
    <property type="match status" value="1"/>
</dbReference>
<dbReference type="SUPFAM" id="SSF53098">
    <property type="entry name" value="Ribonuclease H-like"/>
    <property type="match status" value="1"/>
</dbReference>
<dbReference type="GO" id="GO:0046872">
    <property type="term" value="F:metal ion binding"/>
    <property type="evidence" value="ECO:0007669"/>
    <property type="project" value="UniProtKB-KW"/>
</dbReference>
<comment type="catalytic activity">
    <reaction evidence="1">
        <text>Endonucleolytic cleavage to 5'-phosphomonoester.</text>
        <dbReference type="EC" id="3.1.26.4"/>
    </reaction>
</comment>
<dbReference type="GeneID" id="18266301"/>
<dbReference type="InterPro" id="IPR036397">
    <property type="entry name" value="RNaseH_sf"/>
</dbReference>
<dbReference type="HAMAP" id="MF_00042">
    <property type="entry name" value="RNase_H"/>
    <property type="match status" value="1"/>
</dbReference>
<dbReference type="PANTHER" id="PTHR10642">
    <property type="entry name" value="RIBONUCLEASE H1"/>
    <property type="match status" value="1"/>
</dbReference>
<evidence type="ECO:0000256" key="6">
    <source>
        <dbReference type="ARBA" id="ARBA00022722"/>
    </source>
</evidence>
<dbReference type="GO" id="GO:0043137">
    <property type="term" value="P:DNA replication, removal of RNA primer"/>
    <property type="evidence" value="ECO:0007669"/>
    <property type="project" value="TreeGrafter"/>
</dbReference>
<dbReference type="EMBL" id="KF740664">
    <property type="protein sequence ID" value="AHH01840.1"/>
    <property type="molecule type" value="Genomic_DNA"/>
</dbReference>
<keyword evidence="8" id="KW-0255">Endonuclease</keyword>
<reference evidence="12 13" key="1">
    <citation type="journal article" date="2014" name="Proc. Natl. Acad. Sci. U.S.A.">
        <title>Thirty-thousand-year-old distant relative of giant icosahedral DNA viruses with a pandoravirus morphology.</title>
        <authorList>
            <person name="Legendre M."/>
            <person name="Bartoli J."/>
            <person name="Shmakova L."/>
            <person name="Jeudy S."/>
            <person name="Labadie K."/>
            <person name="Adrait A."/>
            <person name="Lescot M."/>
            <person name="Poirot O."/>
            <person name="Bertaux L."/>
            <person name="Bruley C."/>
            <person name="Coute Y."/>
            <person name="Rivkina E."/>
            <person name="Abergel C."/>
            <person name="Claverie J.M."/>
        </authorList>
    </citation>
    <scope>NUCLEOTIDE SEQUENCE [LARGE SCALE GENOMIC DNA]</scope>
    <source>
        <strain evidence="12">P1084-T</strain>
    </source>
</reference>
<feature type="domain" description="RNase H type-1" evidence="11">
    <location>
        <begin position="1"/>
        <end position="143"/>
    </location>
</feature>
<dbReference type="RefSeq" id="YP_009001175.1">
    <property type="nucleotide sequence ID" value="NC_023423.1"/>
</dbReference>
<keyword evidence="10" id="KW-0460">Magnesium</keyword>
<gene>
    <name evidence="12" type="ORF">pv_273</name>
</gene>
<evidence type="ECO:0000256" key="5">
    <source>
        <dbReference type="ARBA" id="ARBA00012180"/>
    </source>
</evidence>
<evidence type="ECO:0000256" key="10">
    <source>
        <dbReference type="ARBA" id="ARBA00022842"/>
    </source>
</evidence>
<evidence type="ECO:0000256" key="2">
    <source>
        <dbReference type="ARBA" id="ARBA00001946"/>
    </source>
</evidence>
<dbReference type="KEGG" id="vg:18266301"/>
<dbReference type="OrthoDB" id="27283at10239"/>
<comment type="cofactor">
    <cofactor evidence="2">
        <name>Mg(2+)</name>
        <dbReference type="ChEBI" id="CHEBI:18420"/>
    </cofactor>
</comment>
<keyword evidence="13" id="KW-1185">Reference proteome</keyword>
<evidence type="ECO:0000256" key="3">
    <source>
        <dbReference type="ARBA" id="ARBA00005300"/>
    </source>
</evidence>
<proteinExistence type="inferred from homology"/>
<evidence type="ECO:0000256" key="4">
    <source>
        <dbReference type="ARBA" id="ARBA00011245"/>
    </source>
</evidence>
<dbReference type="Proteomes" id="UP000202176">
    <property type="component" value="Segment"/>
</dbReference>
<name>W5SAN9_9VIRU</name>
<evidence type="ECO:0000256" key="8">
    <source>
        <dbReference type="ARBA" id="ARBA00022759"/>
    </source>
</evidence>
<keyword evidence="6" id="KW-0540">Nuclease</keyword>
<organism evidence="12 13">
    <name type="scientific">Pithovirus sibericum</name>
    <dbReference type="NCBI Taxonomy" id="1450746"/>
    <lineage>
        <taxon>Viruses</taxon>
        <taxon>Pithoviruses</taxon>
        <taxon>Orthopithovirinae</taxon>
        <taxon>Alphapithovirus</taxon>
        <taxon>Alphapithovirus sibericum</taxon>
    </lineage>
</organism>
<evidence type="ECO:0000256" key="9">
    <source>
        <dbReference type="ARBA" id="ARBA00022801"/>
    </source>
</evidence>
<evidence type="ECO:0000256" key="7">
    <source>
        <dbReference type="ARBA" id="ARBA00022723"/>
    </source>
</evidence>
<comment type="subunit">
    <text evidence="4">Monomer.</text>
</comment>
<dbReference type="InterPro" id="IPR002156">
    <property type="entry name" value="RNaseH_domain"/>
</dbReference>
<evidence type="ECO:0000259" key="11">
    <source>
        <dbReference type="PROSITE" id="PS50879"/>
    </source>
</evidence>